<evidence type="ECO:0000313" key="2">
    <source>
        <dbReference type="EMBL" id="JAS39514.1"/>
    </source>
</evidence>
<accession>A0A1B6ENK6</accession>
<proteinExistence type="predicted"/>
<name>A0A1B6ENK6_9HEMI</name>
<evidence type="ECO:0000256" key="1">
    <source>
        <dbReference type="SAM" id="MobiDB-lite"/>
    </source>
</evidence>
<dbReference type="EMBL" id="GECZ01030255">
    <property type="protein sequence ID" value="JAS39514.1"/>
    <property type="molecule type" value="Transcribed_RNA"/>
</dbReference>
<gene>
    <name evidence="2" type="ORF">g.35230</name>
</gene>
<reference evidence="2" key="1">
    <citation type="submission" date="2015-11" db="EMBL/GenBank/DDBJ databases">
        <title>De novo transcriptome assembly of four potential Pierce s Disease insect vectors from Arizona vineyards.</title>
        <authorList>
            <person name="Tassone E.E."/>
        </authorList>
    </citation>
    <scope>NUCLEOTIDE SEQUENCE</scope>
</reference>
<feature type="non-terminal residue" evidence="2">
    <location>
        <position position="555"/>
    </location>
</feature>
<protein>
    <submittedName>
        <fullName evidence="2">Uncharacterized protein</fullName>
    </submittedName>
</protein>
<sequence>MGLESYTADPDDPKVKIALNYLNIAMKNQRLKHGIGLDEDLFLQSNNKYTEEFGKVNESDLSIPPSETASNDSFHSCHSFLSFPAPAKPKNGGGKDVSPRRTKSPKGKDLGRKVTMVNAIFLNHGTGEIVKMERPKMTLHKDQNNEIINKTQVNLGQYSSLLKPFCTQAYSCSIDQPLGLKNVSMNASEVFTKSDFLKMNNPVADIFNDGGNEAGESLYLNETLLKQGEGNKHDLSIGAIGELGSKLQTNILGTDCGKNKSSITDRTKRNNKQAVYNSQECRSLEINNVKRESVTEPICDPIHDRNILKTILVQSKQAMNTAYEVQTLEPIHPRISTIVLSPVSNKTFCTSKSASSNIETFIERNYEDELILNIPDEGRKIAVGESYLKSLIKESFIKVKEEENYIIQCSANSVGTFLEDSSDYGLEEDDCAYDDGIDGFESESLGSDICFEHSNERGEICDFSCNDYKPIYCDRVGDETETPIQEACEEALDRGEGISLTNFDSEVFPYLTKNCTGRRSFERPCYLPVIEEETSTCLLATSSAEDFCLDYCLVD</sequence>
<organism evidence="2">
    <name type="scientific">Cuerna arida</name>
    <dbReference type="NCBI Taxonomy" id="1464854"/>
    <lineage>
        <taxon>Eukaryota</taxon>
        <taxon>Metazoa</taxon>
        <taxon>Ecdysozoa</taxon>
        <taxon>Arthropoda</taxon>
        <taxon>Hexapoda</taxon>
        <taxon>Insecta</taxon>
        <taxon>Pterygota</taxon>
        <taxon>Neoptera</taxon>
        <taxon>Paraneoptera</taxon>
        <taxon>Hemiptera</taxon>
        <taxon>Auchenorrhyncha</taxon>
        <taxon>Membracoidea</taxon>
        <taxon>Cicadellidae</taxon>
        <taxon>Cicadellinae</taxon>
        <taxon>Proconiini</taxon>
        <taxon>Cuerna</taxon>
    </lineage>
</organism>
<dbReference type="AlphaFoldDB" id="A0A1B6ENK6"/>
<feature type="region of interest" description="Disordered" evidence="1">
    <location>
        <begin position="84"/>
        <end position="109"/>
    </location>
</feature>